<feature type="region of interest" description="Disordered" evidence="2">
    <location>
        <begin position="1111"/>
        <end position="1132"/>
    </location>
</feature>
<dbReference type="Proteomes" id="UP000244005">
    <property type="component" value="Unassembled WGS sequence"/>
</dbReference>
<feature type="compositionally biased region" description="Basic and acidic residues" evidence="2">
    <location>
        <begin position="1059"/>
        <end position="1071"/>
    </location>
</feature>
<evidence type="ECO:0000256" key="1">
    <source>
        <dbReference type="SAM" id="Coils"/>
    </source>
</evidence>
<feature type="region of interest" description="Disordered" evidence="2">
    <location>
        <begin position="935"/>
        <end position="968"/>
    </location>
</feature>
<feature type="compositionally biased region" description="Polar residues" evidence="2">
    <location>
        <begin position="1217"/>
        <end position="1227"/>
    </location>
</feature>
<accession>A0A2R6W732</accession>
<keyword evidence="4" id="KW-1185">Reference proteome</keyword>
<dbReference type="GO" id="GO:0015631">
    <property type="term" value="F:tubulin binding"/>
    <property type="evidence" value="ECO:0000318"/>
    <property type="project" value="GO_Central"/>
</dbReference>
<dbReference type="GO" id="GO:0008285">
    <property type="term" value="P:negative regulation of cell population proliferation"/>
    <property type="evidence" value="ECO:0007669"/>
    <property type="project" value="InterPro"/>
</dbReference>
<feature type="compositionally biased region" description="Low complexity" evidence="2">
    <location>
        <begin position="51"/>
        <end position="65"/>
    </location>
</feature>
<name>A0A2R6W732_MARPO</name>
<dbReference type="Gene3D" id="2.60.40.10">
    <property type="entry name" value="Immunoglobulins"/>
    <property type="match status" value="3"/>
</dbReference>
<dbReference type="Gramene" id="Mp2g18540.1">
    <property type="protein sequence ID" value="Mp2g18540.1.cds"/>
    <property type="gene ID" value="Mp2g18540"/>
</dbReference>
<organism evidence="3 4">
    <name type="scientific">Marchantia polymorpha</name>
    <name type="common">Common liverwort</name>
    <name type="synonym">Marchantia aquatica</name>
    <dbReference type="NCBI Taxonomy" id="3197"/>
    <lineage>
        <taxon>Eukaryota</taxon>
        <taxon>Viridiplantae</taxon>
        <taxon>Streptophyta</taxon>
        <taxon>Embryophyta</taxon>
        <taxon>Marchantiophyta</taxon>
        <taxon>Marchantiopsida</taxon>
        <taxon>Marchantiidae</taxon>
        <taxon>Marchantiales</taxon>
        <taxon>Marchantiaceae</taxon>
        <taxon>Marchantia</taxon>
    </lineage>
</organism>
<feature type="region of interest" description="Disordered" evidence="2">
    <location>
        <begin position="1967"/>
        <end position="1990"/>
    </location>
</feature>
<feature type="compositionally biased region" description="Basic and acidic residues" evidence="2">
    <location>
        <begin position="2023"/>
        <end position="2036"/>
    </location>
</feature>
<feature type="region of interest" description="Disordered" evidence="2">
    <location>
        <begin position="2005"/>
        <end position="2036"/>
    </location>
</feature>
<gene>
    <name evidence="3" type="ORF">MARPO_0137s0027</name>
</gene>
<feature type="compositionally biased region" description="Low complexity" evidence="2">
    <location>
        <begin position="995"/>
        <end position="1004"/>
    </location>
</feature>
<feature type="region of interest" description="Disordered" evidence="2">
    <location>
        <begin position="1208"/>
        <end position="1228"/>
    </location>
</feature>
<feature type="region of interest" description="Disordered" evidence="2">
    <location>
        <begin position="980"/>
        <end position="1071"/>
    </location>
</feature>
<feature type="region of interest" description="Disordered" evidence="2">
    <location>
        <begin position="1"/>
        <end position="115"/>
    </location>
</feature>
<protein>
    <submittedName>
        <fullName evidence="3">Uncharacterized protein</fullName>
    </submittedName>
</protein>
<dbReference type="PANTHER" id="PTHR46348:SF1">
    <property type="entry name" value="DELETED IN LUNG AND ESOPHAGEAL CANCER PROTEIN 1"/>
    <property type="match status" value="1"/>
</dbReference>
<feature type="compositionally biased region" description="Polar residues" evidence="2">
    <location>
        <begin position="1019"/>
        <end position="1032"/>
    </location>
</feature>
<evidence type="ECO:0000313" key="3">
    <source>
        <dbReference type="EMBL" id="PTQ29659.1"/>
    </source>
</evidence>
<feature type="region of interest" description="Disordered" evidence="2">
    <location>
        <begin position="2421"/>
        <end position="2466"/>
    </location>
</feature>
<feature type="compositionally biased region" description="Pro residues" evidence="2">
    <location>
        <begin position="2430"/>
        <end position="2440"/>
    </location>
</feature>
<reference evidence="4" key="1">
    <citation type="journal article" date="2017" name="Cell">
        <title>Insights into land plant evolution garnered from the Marchantia polymorpha genome.</title>
        <authorList>
            <person name="Bowman J.L."/>
            <person name="Kohchi T."/>
            <person name="Yamato K.T."/>
            <person name="Jenkins J."/>
            <person name="Shu S."/>
            <person name="Ishizaki K."/>
            <person name="Yamaoka S."/>
            <person name="Nishihama R."/>
            <person name="Nakamura Y."/>
            <person name="Berger F."/>
            <person name="Adam C."/>
            <person name="Aki S.S."/>
            <person name="Althoff F."/>
            <person name="Araki T."/>
            <person name="Arteaga-Vazquez M.A."/>
            <person name="Balasubrmanian S."/>
            <person name="Barry K."/>
            <person name="Bauer D."/>
            <person name="Boehm C.R."/>
            <person name="Briginshaw L."/>
            <person name="Caballero-Perez J."/>
            <person name="Catarino B."/>
            <person name="Chen F."/>
            <person name="Chiyoda S."/>
            <person name="Chovatia M."/>
            <person name="Davies K.M."/>
            <person name="Delmans M."/>
            <person name="Demura T."/>
            <person name="Dierschke T."/>
            <person name="Dolan L."/>
            <person name="Dorantes-Acosta A.E."/>
            <person name="Eklund D.M."/>
            <person name="Florent S.N."/>
            <person name="Flores-Sandoval E."/>
            <person name="Fujiyama A."/>
            <person name="Fukuzawa H."/>
            <person name="Galik B."/>
            <person name="Grimanelli D."/>
            <person name="Grimwood J."/>
            <person name="Grossniklaus U."/>
            <person name="Hamada T."/>
            <person name="Haseloff J."/>
            <person name="Hetherington A.J."/>
            <person name="Higo A."/>
            <person name="Hirakawa Y."/>
            <person name="Hundley H.N."/>
            <person name="Ikeda Y."/>
            <person name="Inoue K."/>
            <person name="Inoue S.I."/>
            <person name="Ishida S."/>
            <person name="Jia Q."/>
            <person name="Kakita M."/>
            <person name="Kanazawa T."/>
            <person name="Kawai Y."/>
            <person name="Kawashima T."/>
            <person name="Kennedy M."/>
            <person name="Kinose K."/>
            <person name="Kinoshita T."/>
            <person name="Kohara Y."/>
            <person name="Koide E."/>
            <person name="Komatsu K."/>
            <person name="Kopischke S."/>
            <person name="Kubo M."/>
            <person name="Kyozuka J."/>
            <person name="Lagercrantz U."/>
            <person name="Lin S.S."/>
            <person name="Lindquist E."/>
            <person name="Lipzen A.M."/>
            <person name="Lu C.W."/>
            <person name="De Luna E."/>
            <person name="Martienssen R.A."/>
            <person name="Minamino N."/>
            <person name="Mizutani M."/>
            <person name="Mizutani M."/>
            <person name="Mochizuki N."/>
            <person name="Monte I."/>
            <person name="Mosher R."/>
            <person name="Nagasaki H."/>
            <person name="Nakagami H."/>
            <person name="Naramoto S."/>
            <person name="Nishitani K."/>
            <person name="Ohtani M."/>
            <person name="Okamoto T."/>
            <person name="Okumura M."/>
            <person name="Phillips J."/>
            <person name="Pollak B."/>
            <person name="Reinders A."/>
            <person name="Rovekamp M."/>
            <person name="Sano R."/>
            <person name="Sawa S."/>
            <person name="Schmid M.W."/>
            <person name="Shirakawa M."/>
            <person name="Solano R."/>
            <person name="Spunde A."/>
            <person name="Suetsugu N."/>
            <person name="Sugano S."/>
            <person name="Sugiyama A."/>
            <person name="Sun R."/>
            <person name="Suzuki Y."/>
            <person name="Takenaka M."/>
            <person name="Takezawa D."/>
            <person name="Tomogane H."/>
            <person name="Tsuzuki M."/>
            <person name="Ueda T."/>
            <person name="Umeda M."/>
            <person name="Ward J.M."/>
            <person name="Watanabe Y."/>
            <person name="Yazaki K."/>
            <person name="Yokoyama R."/>
            <person name="Yoshitake Y."/>
            <person name="Yotsui I."/>
            <person name="Zachgo S."/>
            <person name="Schmutz J."/>
        </authorList>
    </citation>
    <scope>NUCLEOTIDE SEQUENCE [LARGE SCALE GENOMIC DNA]</scope>
    <source>
        <strain evidence="4">Tak-1</strain>
    </source>
</reference>
<dbReference type="GO" id="GO:0005737">
    <property type="term" value="C:cytoplasm"/>
    <property type="evidence" value="ECO:0000318"/>
    <property type="project" value="GO_Central"/>
</dbReference>
<sequence length="2466" mass="277829">MADAKGKGKKLESEPNNKSPSKDAKAPKIDASKGDPKGQKLDGAKADPKSASKAAAPAASAAAAAVKVEPTAGKAVKTDPKATQGTADGKLSKSAPPKDEKEAGKRKTVQALQAAPEEAPMIQEFVPDPDKVYMYDADGKVMMGEDGNPYPGLNMFDIVGDKILDKKGNPIPGRFQFNEDGNIFLDAEGYPFLERQETTEEKQARLALEEQRRKAKAFSEKLEAQRVMMSTPLPRKSVKWDKFCDTMYSPSRLRTVLLKDRGRPGDDWRNFVKTYTIDQMNHRMARQLHGRAGILWDRLHTHITYLQNPRYASENPKHIKALRIFRLEDTPKGKDYVLLDPPVAYFDGFEPGKTYVQHLRIFNLSPWSQRIRVIKPGTLQYSITSSENPFQGKTLVSGDKCDFDVIYQPPTVWCYEDQVEVKTEMDHVTIPLLAINPLPVVVLPTFVDMGLCLAGHAISYSYTLTSKGAGANFHWLPLTNVMDSDVVNSCVQPDPRYDDLESYYDNNNIFYIPPFVLYPYSFTTTTDSKQEFIMLFRPRHSGTFYTYVRLMTGTNLHWEIKFKATAIDLRLNLQRFEGMEFRPGQRELGIAFGQVTVSHMVSKEVTVKSHTRLPVRFFWRMQSKHLKVNEETDPECLTMGRDIPIENLLVFVADPGFGVFAVESESPIRFKFTPSDLANYHQVATLYVDTRAPMPLGSDVWKDFREGLRNAEYIKANHYAEQNWPYRVLWGIDNSAFECSGQILNQHDMNTVSSCIENIFHVSQVENGGTIFRMIEIDLAGSGTHFNVRFAPSLLQFSGILTLGQIRIEEIEMINESPVEVIFTWEVHKTPYGVVKNSAYVFPVTGKIAGNSSRKIQVTMKANKVGRIELVFHCLVESPYHKGKLPLVLKVEGHVSGPNVIITPCVVDFGLCQRDSTYTLEIVITNKSADSPATFKIFSTPDSQVPRSDPSEEDSQINPQSPNSKIPVGCTIFDQAQKAPISSVPPSDPIQSAVPQPLQQTPLTAQSVPESIPPDTIQKLPSVTFSQPSSTSPPEAQPLLPSEEEEELTKKPVCPFRKPPPEGPKKWPKDREVSADMLTEPQERAWISSAFGECLQVFNDGITDPKLPPTKLLQQRDTDCPKSTLPPLKTGRLPPGVLTSSILKGITALGDQKIIPGLQAAAGHALQPAKASISMPTTDLHGSLKAHAPTHSTAVSFAQPLATSEIPTLAAADPNSRPDQTGSSTTRPFVDTSLHLASAEMTPGIVHGDDDKRKDPSPGAPAVKKPFLEQMGNLGARAKVYGPGGPPIVRAGKDYASYEEDLLQTLIFEPSEGQIPKGGNNSVRVKVTLTGTICGFMRLAIVCEISGGLSPTQYAVARAHIDSPEACLIPCFVDLRTKFINIPIDLDIVIRNMKALPACYNWPPRDRVGCEPEDLDVEVRPQRGEIPPRLEWQLKFKLIPRKLGPLDTVLICNVFKMICPLGLQLKAIIVDVRISYYVFRPDREDGHQKRGRKVAHERILLKRQQDALGNPVEEEDPDNWVDPPVPCLDFGRRRELGRAHCLKLVARNHSPIETTINLSIGHYHSEPLASLVRDETWVISSLTERLSYLIPNRRDPFQSAMKNKARQHPPLTDLSDTHLKYFSQPGKQMLWRRAEGAMHEALIKEGHTVAFLCYPAYSGILKPWGDWSCEVVCFSNLPGDYIDILTSKVGRLKPVEIPLEIQIVGTPLVARRNWLEPTGLQQPPNEGEIVVAWQPTPHGCNTEEKQIWVYNQCPFHIELRWELKRQRSLEGKLVTMQFVIEEDVLTHALLTEKQAWDEEDPTVHVTTKEHIGIVYDQQVHVVFRDYLRNLEDSDDNAFSIYPPTQVILGHSSMPFKISFTPNEEGLYSYIYAAYCRLFDGRTCERRRSTQFAFDKISDRPDEQYTFRRPEKKHVCEHVLTFHSKKDDKFVHTLVHKTSIVDPADPEILALNFNEDGTKPRRLSRYHCSEASNSGSEEDGFRPPKKSLTKKELSRARINAYLQNVEDGSSDLSAQDAWPSGGGNREEGKLEGTSARTERAYSKVHDVAYESEEEGDEPKFQFDMQRRSTRQRRVSTGRSVNFDMDDFEPQDEQDEIYDRAYNEWMKKPDVFLDEVMATKHAKKFFNFEAIRPLRVSLEAIVLKPRLKTNFDDMLHERLSFRCFGNDPPELRSDTQALYLTNEYPHPIRFTMLEIPEPFVIMNTRKGVVKPVGSQKSVQRMSIFDGDGPTYELESGRTLQFNITFQPAVDECKLNPPDVIFDVHIRLYFTDRHDQLLPLHGELLFPEVRLMQDKVCLGDVVNGTDTQVMDFSLANPCLPDADWRIVTDKFHLETVELAARGIPPRWEDAQGLDKVWPIIWSANPERGRIRGRRDLELTESLGIQFHWNRQIVTISFAPFDIGFYSQVIYVQIRLGRGVRLTLEGTGVDERPPTPPPPPPPPPEEPKEKTKKGGKEVKKPGKEAKKPKK</sequence>
<keyword evidence="1" id="KW-0175">Coiled coil</keyword>
<dbReference type="OrthoDB" id="1926117at2759"/>
<feature type="compositionally biased region" description="Basic and acidic residues" evidence="2">
    <location>
        <begin position="2441"/>
        <end position="2466"/>
    </location>
</feature>
<proteinExistence type="predicted"/>
<feature type="region of interest" description="Disordered" evidence="2">
    <location>
        <begin position="1242"/>
        <end position="1265"/>
    </location>
</feature>
<feature type="compositionally biased region" description="Basic and acidic residues" evidence="2">
    <location>
        <begin position="96"/>
        <end position="105"/>
    </location>
</feature>
<feature type="compositionally biased region" description="Basic and acidic residues" evidence="2">
    <location>
        <begin position="1"/>
        <end position="50"/>
    </location>
</feature>
<dbReference type="InterPro" id="IPR033304">
    <property type="entry name" value="DLEC1"/>
</dbReference>
<dbReference type="EMBL" id="KZ772809">
    <property type="protein sequence ID" value="PTQ29659.1"/>
    <property type="molecule type" value="Genomic_DNA"/>
</dbReference>
<dbReference type="PANTHER" id="PTHR46348">
    <property type="entry name" value="DELETED IN LUNG AND ESOPHAGEAL CANCER PROTEIN 1"/>
    <property type="match status" value="1"/>
</dbReference>
<dbReference type="InterPro" id="IPR013783">
    <property type="entry name" value="Ig-like_fold"/>
</dbReference>
<evidence type="ECO:0000313" key="4">
    <source>
        <dbReference type="Proteomes" id="UP000244005"/>
    </source>
</evidence>
<feature type="compositionally biased region" description="Basic and acidic residues" evidence="2">
    <location>
        <begin position="1247"/>
        <end position="1256"/>
    </location>
</feature>
<feature type="coiled-coil region" evidence="1">
    <location>
        <begin position="201"/>
        <end position="228"/>
    </location>
</feature>
<evidence type="ECO:0000256" key="2">
    <source>
        <dbReference type="SAM" id="MobiDB-lite"/>
    </source>
</evidence>
<dbReference type="GO" id="GO:0005929">
    <property type="term" value="C:cilium"/>
    <property type="evidence" value="ECO:0000318"/>
    <property type="project" value="GO_Central"/>
</dbReference>